<feature type="transmembrane region" description="Helical" evidence="6">
    <location>
        <begin position="345"/>
        <end position="367"/>
    </location>
</feature>
<dbReference type="GO" id="GO:0005886">
    <property type="term" value="C:plasma membrane"/>
    <property type="evidence" value="ECO:0007669"/>
    <property type="project" value="UniProtKB-SubCell"/>
</dbReference>
<keyword evidence="2 6" id="KW-1003">Cell membrane</keyword>
<keyword evidence="4 6" id="KW-1133">Transmembrane helix</keyword>
<accession>A0A1I2EHJ8</accession>
<feature type="transmembrane region" description="Helical" evidence="6">
    <location>
        <begin position="140"/>
        <end position="159"/>
    </location>
</feature>
<feature type="transmembrane region" description="Helical" evidence="6">
    <location>
        <begin position="314"/>
        <end position="333"/>
    </location>
</feature>
<dbReference type="Gene3D" id="1.20.1530.10">
    <property type="entry name" value="Na+/H+ antiporter like domain"/>
    <property type="match status" value="1"/>
</dbReference>
<proteinExistence type="inferred from homology"/>
<dbReference type="InterPro" id="IPR023171">
    <property type="entry name" value="Na/H_antiporter_dom_sf"/>
</dbReference>
<comment type="function">
    <text evidence="6">Na(+)/H(+) antiporter that extrudes sodium in exchange for external protons.</text>
</comment>
<keyword evidence="5 6" id="KW-0472">Membrane</keyword>
<dbReference type="GO" id="GO:0006885">
    <property type="term" value="P:regulation of pH"/>
    <property type="evidence" value="ECO:0007669"/>
    <property type="project" value="UniProtKB-UniRule"/>
</dbReference>
<dbReference type="InterPro" id="IPR004670">
    <property type="entry name" value="NhaA"/>
</dbReference>
<dbReference type="FunCoup" id="A0A1I2EHJ8">
    <property type="interactions" value="65"/>
</dbReference>
<feature type="transmembrane region" description="Helical" evidence="6">
    <location>
        <begin position="421"/>
        <end position="440"/>
    </location>
</feature>
<name>A0A1I2EHJ8_9BACT</name>
<keyword evidence="8" id="KW-1185">Reference proteome</keyword>
<evidence type="ECO:0000256" key="4">
    <source>
        <dbReference type="ARBA" id="ARBA00022989"/>
    </source>
</evidence>
<feature type="transmembrane region" description="Helical" evidence="6">
    <location>
        <begin position="68"/>
        <end position="92"/>
    </location>
</feature>
<dbReference type="AlphaFoldDB" id="A0A1I2EHJ8"/>
<dbReference type="Proteomes" id="UP000181976">
    <property type="component" value="Unassembled WGS sequence"/>
</dbReference>
<evidence type="ECO:0000256" key="3">
    <source>
        <dbReference type="ARBA" id="ARBA00022692"/>
    </source>
</evidence>
<keyword evidence="6" id="KW-0739">Sodium transport</keyword>
<evidence type="ECO:0000256" key="6">
    <source>
        <dbReference type="HAMAP-Rule" id="MF_01844"/>
    </source>
</evidence>
<dbReference type="GO" id="GO:0015385">
    <property type="term" value="F:sodium:proton antiporter activity"/>
    <property type="evidence" value="ECO:0007669"/>
    <property type="project" value="UniProtKB-UniRule"/>
</dbReference>
<feature type="transmembrane region" description="Helical" evidence="6">
    <location>
        <begin position="195"/>
        <end position="212"/>
    </location>
</feature>
<dbReference type="STRING" id="385682.SAMN05444380_12275"/>
<evidence type="ECO:0000313" key="8">
    <source>
        <dbReference type="Proteomes" id="UP000181976"/>
    </source>
</evidence>
<keyword evidence="6" id="KW-0915">Sodium</keyword>
<keyword evidence="3 6" id="KW-0812">Transmembrane</keyword>
<protein>
    <recommendedName>
        <fullName evidence="6">Na(+)/H(+) antiporter NhaA</fullName>
    </recommendedName>
    <alternativeName>
        <fullName evidence="6">Sodium/proton antiporter NhaA</fullName>
    </alternativeName>
</protein>
<dbReference type="OrthoDB" id="9808135at2"/>
<sequence>MDQSVENSNSQLAYIRETARKFLDRETTGGLLLIGATIIALVLGNSPWADAYHHYLKDEFLFELSEHFSFGLTIKEWINDGLMAIFFLVAGMELKREIMVGELSSFKKASMPLMGAIGGMVLPALIFVSFNYGTENINGWGIPMATDIAYSLGIIGLLGKRVPAQLKIFLVALAIADDLGAILVIALFYSNELSGLYFSAGGGVFILLLLLNRFGVKNLFWYIVGGVALWYCFLNSGIHPTIAGVLLAVTIPVKPKLDSKVLKERTAHNIKELEETDIENLDPMQDKRQGQILKTIKKDTENARPPLLRLENSLIDFNAFFIIPIFAIANAGVKLDVGFMEVVSGSLGLGILLGLAVGKVAGIGLFAFIGQKLGIAELHPSLKWRHIIGMGMIAGIGFTMSLFITNLAFDNPEIIKVSKISILMASLIAAIGGVITLVIGTKQNNYKETESYNHSENE</sequence>
<dbReference type="RefSeq" id="WP_010528530.1">
    <property type="nucleotide sequence ID" value="NZ_AFSL01000088.1"/>
</dbReference>
<keyword evidence="6" id="KW-0406">Ion transport</keyword>
<comment type="catalytic activity">
    <reaction evidence="6">
        <text>Na(+)(in) + 2 H(+)(out) = Na(+)(out) + 2 H(+)(in)</text>
        <dbReference type="Rhea" id="RHEA:29251"/>
        <dbReference type="ChEBI" id="CHEBI:15378"/>
        <dbReference type="ChEBI" id="CHEBI:29101"/>
    </reaction>
</comment>
<feature type="transmembrane region" description="Helical" evidence="6">
    <location>
        <begin position="387"/>
        <end position="409"/>
    </location>
</feature>
<feature type="transmembrane region" description="Helical" evidence="6">
    <location>
        <begin position="168"/>
        <end position="189"/>
    </location>
</feature>
<keyword evidence="6" id="KW-0050">Antiport</keyword>
<evidence type="ECO:0000256" key="2">
    <source>
        <dbReference type="ARBA" id="ARBA00022475"/>
    </source>
</evidence>
<feature type="transmembrane region" description="Helical" evidence="6">
    <location>
        <begin position="30"/>
        <end position="48"/>
    </location>
</feature>
<comment type="subcellular location">
    <subcellularLocation>
        <location evidence="1">Cell inner membrane</location>
        <topology evidence="1">Multi-pass membrane protein</topology>
    </subcellularLocation>
    <subcellularLocation>
        <location evidence="6">Cell membrane</location>
        <topology evidence="6">Multi-pass membrane protein</topology>
    </subcellularLocation>
</comment>
<dbReference type="PANTHER" id="PTHR30341:SF0">
    <property type="entry name" value="NA(+)_H(+) ANTIPORTER NHAA"/>
    <property type="match status" value="1"/>
</dbReference>
<evidence type="ECO:0000256" key="5">
    <source>
        <dbReference type="ARBA" id="ARBA00023136"/>
    </source>
</evidence>
<dbReference type="eggNOG" id="COG3004">
    <property type="taxonomic scope" value="Bacteria"/>
</dbReference>
<gene>
    <name evidence="6" type="primary">nhaA</name>
    <name evidence="7" type="ORF">SAMN05444380_12275</name>
</gene>
<dbReference type="Pfam" id="PF06965">
    <property type="entry name" value="Na_H_antiport_1"/>
    <property type="match status" value="1"/>
</dbReference>
<keyword evidence="6" id="KW-0813">Transport</keyword>
<dbReference type="NCBIfam" id="TIGR00773">
    <property type="entry name" value="NhaA"/>
    <property type="match status" value="1"/>
</dbReference>
<organism evidence="7 8">
    <name type="scientific">Thermophagus xiamenensis</name>
    <dbReference type="NCBI Taxonomy" id="385682"/>
    <lineage>
        <taxon>Bacteria</taxon>
        <taxon>Pseudomonadati</taxon>
        <taxon>Bacteroidota</taxon>
        <taxon>Bacteroidia</taxon>
        <taxon>Marinilabiliales</taxon>
        <taxon>Marinilabiliaceae</taxon>
        <taxon>Thermophagus</taxon>
    </lineage>
</organism>
<dbReference type="EMBL" id="FONA01000022">
    <property type="protein sequence ID" value="SFE92006.1"/>
    <property type="molecule type" value="Genomic_DNA"/>
</dbReference>
<evidence type="ECO:0000313" key="7">
    <source>
        <dbReference type="EMBL" id="SFE92006.1"/>
    </source>
</evidence>
<reference evidence="7 8" key="1">
    <citation type="submission" date="2016-10" db="EMBL/GenBank/DDBJ databases">
        <authorList>
            <person name="de Groot N.N."/>
        </authorList>
    </citation>
    <scope>NUCLEOTIDE SEQUENCE [LARGE SCALE GENOMIC DNA]</scope>
    <source>
        <strain evidence="7 8">DSM 19012</strain>
    </source>
</reference>
<evidence type="ECO:0000256" key="1">
    <source>
        <dbReference type="ARBA" id="ARBA00004429"/>
    </source>
</evidence>
<dbReference type="HAMAP" id="MF_01844">
    <property type="entry name" value="NhaA"/>
    <property type="match status" value="1"/>
</dbReference>
<comment type="similarity">
    <text evidence="6">Belongs to the NhaA Na(+)/H(+) (TC 2.A.33) antiporter family.</text>
</comment>
<dbReference type="InParanoid" id="A0A1I2EHJ8"/>
<dbReference type="PANTHER" id="PTHR30341">
    <property type="entry name" value="SODIUM ION/PROTON ANTIPORTER NHAA-RELATED"/>
    <property type="match status" value="1"/>
</dbReference>
<feature type="transmembrane region" description="Helical" evidence="6">
    <location>
        <begin position="113"/>
        <end position="134"/>
    </location>
</feature>